<evidence type="ECO:0000256" key="1">
    <source>
        <dbReference type="SAM" id="Phobius"/>
    </source>
</evidence>
<feature type="transmembrane region" description="Helical" evidence="1">
    <location>
        <begin position="18"/>
        <end position="37"/>
    </location>
</feature>
<dbReference type="AlphaFoldDB" id="A0AAV3BAU5"/>
<accession>A0AAV3BAU5</accession>
<dbReference type="Proteomes" id="UP000004430">
    <property type="component" value="Unassembled WGS sequence"/>
</dbReference>
<protein>
    <submittedName>
        <fullName evidence="2">Uncharacterized protein</fullName>
    </submittedName>
</protein>
<comment type="caution">
    <text evidence="2">The sequence shown here is derived from an EMBL/GenBank/DDBJ whole genome shotgun (WGS) entry which is preliminary data.</text>
</comment>
<gene>
    <name evidence="2" type="ORF">YPIP275_0960</name>
</gene>
<evidence type="ECO:0000313" key="2">
    <source>
        <dbReference type="EMBL" id="EDR33063.1"/>
    </source>
</evidence>
<reference evidence="2 3" key="2">
    <citation type="submission" date="2010-03" db="EMBL/GenBank/DDBJ databases">
        <authorList>
            <person name="Payne S.H."/>
            <person name="Sutton G.G."/>
        </authorList>
    </citation>
    <scope>NUCLEOTIDE SEQUENCE [LARGE SCALE GENOMIC DNA]</scope>
    <source>
        <strain evidence="2 3">IP275</strain>
    </source>
</reference>
<proteinExistence type="predicted"/>
<keyword evidence="1" id="KW-1133">Transmembrane helix</keyword>
<organism evidence="2 3">
    <name type="scientific">Yersinia pestis biovar Orientalis str. IP275</name>
    <dbReference type="NCBI Taxonomy" id="373665"/>
    <lineage>
        <taxon>Bacteria</taxon>
        <taxon>Pseudomonadati</taxon>
        <taxon>Pseudomonadota</taxon>
        <taxon>Gammaproteobacteria</taxon>
        <taxon>Enterobacterales</taxon>
        <taxon>Yersiniaceae</taxon>
        <taxon>Yersinia</taxon>
    </lineage>
</organism>
<reference evidence="2 3" key="1">
    <citation type="submission" date="2008-01" db="EMBL/GenBank/DDBJ databases">
        <title>Yersinia pestis Strain IP275 project at JCVI/TIGR.</title>
        <authorList>
            <person name="Ravel J."/>
            <person name="Eppinger M."/>
            <person name="Fricke W.F."/>
            <person name="Rosovitz M."/>
            <person name="Lindler L.E."/>
            <person name="Bearden S."/>
            <person name="Shriefer M."/>
        </authorList>
    </citation>
    <scope>NUCLEOTIDE SEQUENCE [LARGE SCALE GENOMIC DNA]</scope>
    <source>
        <strain evidence="2 3">IP275</strain>
    </source>
</reference>
<keyword evidence="1" id="KW-0472">Membrane</keyword>
<evidence type="ECO:0000313" key="3">
    <source>
        <dbReference type="Proteomes" id="UP000004430"/>
    </source>
</evidence>
<sequence>MKITVIAVFIGDKTKAFIFKKVVILPFIMHLILVYPMDKYNTGE</sequence>
<keyword evidence="1" id="KW-0812">Transmembrane</keyword>
<name>A0AAV3BAU5_YERPE</name>
<dbReference type="EMBL" id="AAOS02000009">
    <property type="protein sequence ID" value="EDR33063.1"/>
    <property type="molecule type" value="Genomic_DNA"/>
</dbReference>